<gene>
    <name evidence="3" type="primary">LOC106012409</name>
</gene>
<protein>
    <submittedName>
        <fullName evidence="3">Uncharacterized protein LOC106012409</fullName>
    </submittedName>
</protein>
<keyword evidence="2" id="KW-1185">Reference proteome</keyword>
<keyword evidence="1" id="KW-0732">Signal</keyword>
<evidence type="ECO:0000313" key="3">
    <source>
        <dbReference type="RefSeq" id="XP_012940780.1"/>
    </source>
</evidence>
<proteinExistence type="predicted"/>
<reference evidence="3" key="1">
    <citation type="submission" date="2025-08" db="UniProtKB">
        <authorList>
            <consortium name="RefSeq"/>
        </authorList>
    </citation>
    <scope>IDENTIFICATION</scope>
</reference>
<sequence length="146" mass="15325">MGCKDLLVWFLFLATPDWSLSSEANQLNAALGNSNQPEALIAAQNIVNQSVSAIAKQGKPVEKQAVCVQPVFSLCNPFQPNQCCPFQNQLCLFVGLATTSVPICFPCGARSQFCVPGATPGFVGTCCPGLVCGGIGFGRGVCLNPR</sequence>
<evidence type="ECO:0000256" key="1">
    <source>
        <dbReference type="SAM" id="SignalP"/>
    </source>
</evidence>
<feature type="chain" id="PRO_5047197339" evidence="1">
    <location>
        <begin position="22"/>
        <end position="146"/>
    </location>
</feature>
<dbReference type="RefSeq" id="XP_012940780.1">
    <property type="nucleotide sequence ID" value="XM_013085326.2"/>
</dbReference>
<feature type="signal peptide" evidence="1">
    <location>
        <begin position="1"/>
        <end position="21"/>
    </location>
</feature>
<name>A0ABM1A4P1_APLCA</name>
<organism evidence="2 3">
    <name type="scientific">Aplysia californica</name>
    <name type="common">California sea hare</name>
    <dbReference type="NCBI Taxonomy" id="6500"/>
    <lineage>
        <taxon>Eukaryota</taxon>
        <taxon>Metazoa</taxon>
        <taxon>Spiralia</taxon>
        <taxon>Lophotrochozoa</taxon>
        <taxon>Mollusca</taxon>
        <taxon>Gastropoda</taxon>
        <taxon>Heterobranchia</taxon>
        <taxon>Euthyneura</taxon>
        <taxon>Tectipleura</taxon>
        <taxon>Aplysiida</taxon>
        <taxon>Aplysioidea</taxon>
        <taxon>Aplysiidae</taxon>
        <taxon>Aplysia</taxon>
    </lineage>
</organism>
<accession>A0ABM1A4P1</accession>
<dbReference type="GeneID" id="106012409"/>
<dbReference type="Proteomes" id="UP000694888">
    <property type="component" value="Unplaced"/>
</dbReference>
<evidence type="ECO:0000313" key="2">
    <source>
        <dbReference type="Proteomes" id="UP000694888"/>
    </source>
</evidence>